<evidence type="ECO:0000256" key="3">
    <source>
        <dbReference type="ARBA" id="ARBA00023274"/>
    </source>
</evidence>
<dbReference type="InParanoid" id="J9DS26"/>
<reference evidence="4 5" key="1">
    <citation type="submission" date="2011-08" db="EMBL/GenBank/DDBJ databases">
        <authorList>
            <person name="Liu Z.J."/>
            <person name="Shi F.L."/>
            <person name="Lu J.Q."/>
            <person name="Li M."/>
            <person name="Wang Z.L."/>
        </authorList>
    </citation>
    <scope>NUCLEOTIDE SEQUENCE [LARGE SCALE GENOMIC DNA]</scope>
    <source>
        <strain evidence="4 5">USNM 41457</strain>
    </source>
</reference>
<organism evidence="4 5">
    <name type="scientific">Edhazardia aedis (strain USNM 41457)</name>
    <name type="common">Microsporidian parasite</name>
    <dbReference type="NCBI Taxonomy" id="1003232"/>
    <lineage>
        <taxon>Eukaryota</taxon>
        <taxon>Fungi</taxon>
        <taxon>Fungi incertae sedis</taxon>
        <taxon>Microsporidia</taxon>
        <taxon>Edhazardia</taxon>
    </lineage>
</organism>
<dbReference type="STRING" id="1003232.J9DS26"/>
<dbReference type="Gene3D" id="2.30.30.770">
    <property type="match status" value="1"/>
</dbReference>
<dbReference type="HOGENOM" id="CLU_067359_2_1_1"/>
<keyword evidence="5" id="KW-1185">Reference proteome</keyword>
<dbReference type="InterPro" id="IPR041991">
    <property type="entry name" value="Ribosomal_eL27_KOW"/>
</dbReference>
<dbReference type="GO" id="GO:0006412">
    <property type="term" value="P:translation"/>
    <property type="evidence" value="ECO:0007669"/>
    <property type="project" value="InterPro"/>
</dbReference>
<accession>J9DS26</accession>
<evidence type="ECO:0000256" key="2">
    <source>
        <dbReference type="ARBA" id="ARBA00022980"/>
    </source>
</evidence>
<dbReference type="InterPro" id="IPR001141">
    <property type="entry name" value="Ribosomal_eL27"/>
</dbReference>
<dbReference type="GO" id="GO:1990904">
    <property type="term" value="C:ribonucleoprotein complex"/>
    <property type="evidence" value="ECO:0007669"/>
    <property type="project" value="UniProtKB-KW"/>
</dbReference>
<evidence type="ECO:0000256" key="1">
    <source>
        <dbReference type="ARBA" id="ARBA00009124"/>
    </source>
</evidence>
<dbReference type="GO" id="GO:0003735">
    <property type="term" value="F:structural constituent of ribosome"/>
    <property type="evidence" value="ECO:0007669"/>
    <property type="project" value="InterPro"/>
</dbReference>
<proteinExistence type="inferred from homology"/>
<dbReference type="InterPro" id="IPR008991">
    <property type="entry name" value="Translation_prot_SH3-like_sf"/>
</dbReference>
<dbReference type="AlphaFoldDB" id="J9DS26"/>
<keyword evidence="3" id="KW-0687">Ribonucleoprotein</keyword>
<name>J9DS26_EDHAE</name>
<dbReference type="Proteomes" id="UP000003163">
    <property type="component" value="Unassembled WGS sequence"/>
</dbReference>
<dbReference type="CDD" id="cd06090">
    <property type="entry name" value="KOW_RPL27"/>
    <property type="match status" value="1"/>
</dbReference>
<dbReference type="InterPro" id="IPR038655">
    <property type="entry name" value="Ribosomal_eL27_sf"/>
</dbReference>
<dbReference type="OMA" id="NQWFFTK"/>
<evidence type="ECO:0000313" key="5">
    <source>
        <dbReference type="Proteomes" id="UP000003163"/>
    </source>
</evidence>
<dbReference type="PANTHER" id="PTHR10497">
    <property type="entry name" value="60S RIBOSOMAL PROTEIN L27"/>
    <property type="match status" value="1"/>
</dbReference>
<sequence>MLIQPNKIVIISRGRLAGTKAVILSHSPKDNSIVVCGVSKYPKKTNKKLNEYIRKKREAMITFVKKINIKHVIVTRYKSNMDFKNIDTNKVFEDKLLKKDALKRVKTVFKSEMKKDKCAWLFSKLVF</sequence>
<dbReference type="VEuPathDB" id="MicrosporidiaDB:EDEG_01614"/>
<dbReference type="FunCoup" id="J9DS26">
    <property type="interactions" value="168"/>
</dbReference>
<protein>
    <recommendedName>
        <fullName evidence="6">60S ribosomal protein L27</fullName>
    </recommendedName>
</protein>
<evidence type="ECO:0000313" key="4">
    <source>
        <dbReference type="EMBL" id="EJW04092.1"/>
    </source>
</evidence>
<dbReference type="Pfam" id="PF01777">
    <property type="entry name" value="Ribosomal_L27e"/>
    <property type="match status" value="1"/>
</dbReference>
<dbReference type="SUPFAM" id="SSF50104">
    <property type="entry name" value="Translation proteins SH3-like domain"/>
    <property type="match status" value="1"/>
</dbReference>
<keyword evidence="2" id="KW-0689">Ribosomal protein</keyword>
<gene>
    <name evidence="4" type="ORF">EDEG_01614</name>
</gene>
<dbReference type="GO" id="GO:0005840">
    <property type="term" value="C:ribosome"/>
    <property type="evidence" value="ECO:0007669"/>
    <property type="project" value="UniProtKB-KW"/>
</dbReference>
<comment type="similarity">
    <text evidence="1">Belongs to the eukaryotic ribosomal protein eL27 family.</text>
</comment>
<comment type="caution">
    <text evidence="4">The sequence shown here is derived from an EMBL/GenBank/DDBJ whole genome shotgun (WGS) entry which is preliminary data.</text>
</comment>
<dbReference type="OrthoDB" id="2365484at2759"/>
<evidence type="ECO:0008006" key="6">
    <source>
        <dbReference type="Google" id="ProtNLM"/>
    </source>
</evidence>
<dbReference type="EMBL" id="AFBI03000024">
    <property type="protein sequence ID" value="EJW04092.1"/>
    <property type="molecule type" value="Genomic_DNA"/>
</dbReference>
<reference evidence="5" key="2">
    <citation type="submission" date="2015-07" db="EMBL/GenBank/DDBJ databases">
        <title>Contrasting host-pathogen interactions and genome evolution in two generalist and specialist microsporidian pathogens of mosquitoes.</title>
        <authorList>
            <consortium name="The Broad Institute Genomics Platform"/>
            <consortium name="The Broad Institute Genome Sequencing Center for Infectious Disease"/>
            <person name="Cuomo C.A."/>
            <person name="Sanscrainte N.D."/>
            <person name="Goldberg J.M."/>
            <person name="Heiman D."/>
            <person name="Young S."/>
            <person name="Zeng Q."/>
            <person name="Becnel J.J."/>
            <person name="Birren B.W."/>
        </authorList>
    </citation>
    <scope>NUCLEOTIDE SEQUENCE [LARGE SCALE GENOMIC DNA]</scope>
    <source>
        <strain evidence="5">USNM 41457</strain>
    </source>
</reference>